<sequence length="77" mass="8609">MAILGLSKDKRDLGYINYCVSFGFAIVLNTLLAYAVAQRSTKMLQSYRKVFVFHIIIDYCLTCIAVLTMVQPIGATL</sequence>
<protein>
    <submittedName>
        <fullName evidence="3">Uncharacterized protein</fullName>
    </submittedName>
</protein>
<dbReference type="InterPro" id="IPR019421">
    <property type="entry name" value="7TM_GPCR_serpentine_rcpt_Srd"/>
</dbReference>
<keyword evidence="1" id="KW-0812">Transmembrane</keyword>
<name>A0A914YCF2_9BILA</name>
<evidence type="ECO:0000313" key="2">
    <source>
        <dbReference type="Proteomes" id="UP000887577"/>
    </source>
</evidence>
<keyword evidence="2" id="KW-1185">Reference proteome</keyword>
<feature type="transmembrane region" description="Helical" evidence="1">
    <location>
        <begin position="49"/>
        <end position="70"/>
    </location>
</feature>
<accession>A0A914YCF2</accession>
<proteinExistence type="predicted"/>
<dbReference type="WBParaSite" id="PSU_v2.g16977.t1">
    <property type="protein sequence ID" value="PSU_v2.g16977.t1"/>
    <property type="gene ID" value="PSU_v2.g16977"/>
</dbReference>
<keyword evidence="1" id="KW-1133">Transmembrane helix</keyword>
<organism evidence="2 3">
    <name type="scientific">Panagrolaimus superbus</name>
    <dbReference type="NCBI Taxonomy" id="310955"/>
    <lineage>
        <taxon>Eukaryota</taxon>
        <taxon>Metazoa</taxon>
        <taxon>Ecdysozoa</taxon>
        <taxon>Nematoda</taxon>
        <taxon>Chromadorea</taxon>
        <taxon>Rhabditida</taxon>
        <taxon>Tylenchina</taxon>
        <taxon>Panagrolaimomorpha</taxon>
        <taxon>Panagrolaimoidea</taxon>
        <taxon>Panagrolaimidae</taxon>
        <taxon>Panagrolaimus</taxon>
    </lineage>
</organism>
<dbReference type="Pfam" id="PF10317">
    <property type="entry name" value="7TM_GPCR_Srd"/>
    <property type="match status" value="1"/>
</dbReference>
<feature type="transmembrane region" description="Helical" evidence="1">
    <location>
        <begin position="15"/>
        <end position="37"/>
    </location>
</feature>
<dbReference type="Proteomes" id="UP000887577">
    <property type="component" value="Unplaced"/>
</dbReference>
<reference evidence="3" key="1">
    <citation type="submission" date="2022-11" db="UniProtKB">
        <authorList>
            <consortium name="WormBaseParasite"/>
        </authorList>
    </citation>
    <scope>IDENTIFICATION</scope>
</reference>
<keyword evidence="1" id="KW-0472">Membrane</keyword>
<dbReference type="AlphaFoldDB" id="A0A914YCF2"/>
<evidence type="ECO:0000313" key="3">
    <source>
        <dbReference type="WBParaSite" id="PSU_v2.g16977.t1"/>
    </source>
</evidence>
<evidence type="ECO:0000256" key="1">
    <source>
        <dbReference type="SAM" id="Phobius"/>
    </source>
</evidence>